<evidence type="ECO:0000259" key="4">
    <source>
        <dbReference type="SMART" id="SM00382"/>
    </source>
</evidence>
<keyword evidence="2" id="KW-0547">Nucleotide-binding</keyword>
<feature type="domain" description="AAA+ ATPase" evidence="4">
    <location>
        <begin position="248"/>
        <end position="380"/>
    </location>
</feature>
<gene>
    <name evidence="5" type="ORF">H6G81_07845</name>
</gene>
<evidence type="ECO:0000256" key="1">
    <source>
        <dbReference type="ARBA" id="ARBA00006914"/>
    </source>
</evidence>
<dbReference type="InterPro" id="IPR027417">
    <property type="entry name" value="P-loop_NTPase"/>
</dbReference>
<dbReference type="PANTHER" id="PTHR23073">
    <property type="entry name" value="26S PROTEASOME REGULATORY SUBUNIT"/>
    <property type="match status" value="1"/>
</dbReference>
<accession>A0ABR8GN24</accession>
<dbReference type="RefSeq" id="WP_038298278.1">
    <property type="nucleotide sequence ID" value="NZ_JACJTA010000011.1"/>
</dbReference>
<evidence type="ECO:0000256" key="2">
    <source>
        <dbReference type="ARBA" id="ARBA00022741"/>
    </source>
</evidence>
<protein>
    <submittedName>
        <fullName evidence="5">ATP-binding protein</fullName>
    </submittedName>
</protein>
<evidence type="ECO:0000313" key="5">
    <source>
        <dbReference type="EMBL" id="MBD2604445.1"/>
    </source>
</evidence>
<sequence length="457" mass="52519">MCTEINLQFLTLQTALNYLTQVIQWRMDSYFSDNGQARVAMPSPPDEWLTAETPLPWFIRRYQLDTAAQLTLLIALVPHLQPDFFDRLIVAQLPQAGDYPQIGGWRGKSHRGFLPTGETVLFILGNSQFADTPSELLRDRLRFQEVFSEEHPFARDRVLYLDPPAEGEPLMSGKLVMTQDYIDLFTQGHFSRPHFSMGFPAQRITTEMEWEDLVLNAQTLQQIRDLEGWITHGSTILYEWGMKKKLKLGYRVLFHGPPGTGKTLTATLLGKYTGKDVYKIDLSMMVSKFIGETEKNLANLFARAESKDWILFFDEADALFGKRTNVRDAHDKYANQEVSYLLQRVENYDGLVILSSNFKSNIDEAFLRRFQSLIQFPMPNSKERLQLWQMAFPSQLRLAEDVDLTQLSTTYDLTGSDIMNVVQHCCLQALQYGDAVIHQQNILNAIKREFSKAGKMM</sequence>
<reference evidence="5 6" key="1">
    <citation type="journal article" date="2020" name="ISME J.">
        <title>Comparative genomics reveals insights into cyanobacterial evolution and habitat adaptation.</title>
        <authorList>
            <person name="Chen M.Y."/>
            <person name="Teng W.K."/>
            <person name="Zhao L."/>
            <person name="Hu C.X."/>
            <person name="Zhou Y.K."/>
            <person name="Han B.P."/>
            <person name="Song L.R."/>
            <person name="Shu W.S."/>
        </authorList>
    </citation>
    <scope>NUCLEOTIDE SEQUENCE [LARGE SCALE GENOMIC DNA]</scope>
    <source>
        <strain evidence="5 6">FACHB-248</strain>
    </source>
</reference>
<dbReference type="Gene3D" id="3.40.50.300">
    <property type="entry name" value="P-loop containing nucleotide triphosphate hydrolases"/>
    <property type="match status" value="1"/>
</dbReference>
<dbReference type="GO" id="GO:0005524">
    <property type="term" value="F:ATP binding"/>
    <property type="evidence" value="ECO:0007669"/>
    <property type="project" value="UniProtKB-KW"/>
</dbReference>
<dbReference type="SUPFAM" id="SSF52540">
    <property type="entry name" value="P-loop containing nucleoside triphosphate hydrolases"/>
    <property type="match status" value="1"/>
</dbReference>
<keyword evidence="6" id="KW-1185">Reference proteome</keyword>
<dbReference type="Gene3D" id="1.10.8.60">
    <property type="match status" value="1"/>
</dbReference>
<comment type="caution">
    <text evidence="5">The sequence shown here is derived from an EMBL/GenBank/DDBJ whole genome shotgun (WGS) entry which is preliminary data.</text>
</comment>
<name>A0ABR8GN24_9CYAN</name>
<organism evidence="5 6">
    <name type="scientific">Scytonema hofmannii FACHB-248</name>
    <dbReference type="NCBI Taxonomy" id="1842502"/>
    <lineage>
        <taxon>Bacteria</taxon>
        <taxon>Bacillati</taxon>
        <taxon>Cyanobacteriota</taxon>
        <taxon>Cyanophyceae</taxon>
        <taxon>Nostocales</taxon>
        <taxon>Scytonemataceae</taxon>
        <taxon>Scytonema</taxon>
    </lineage>
</organism>
<evidence type="ECO:0000256" key="3">
    <source>
        <dbReference type="ARBA" id="ARBA00022840"/>
    </source>
</evidence>
<dbReference type="InterPro" id="IPR003959">
    <property type="entry name" value="ATPase_AAA_core"/>
</dbReference>
<dbReference type="CDD" id="cd19481">
    <property type="entry name" value="RecA-like_protease"/>
    <property type="match status" value="1"/>
</dbReference>
<keyword evidence="3 5" id="KW-0067">ATP-binding</keyword>
<evidence type="ECO:0000313" key="6">
    <source>
        <dbReference type="Proteomes" id="UP000660380"/>
    </source>
</evidence>
<dbReference type="EMBL" id="JACJTA010000011">
    <property type="protein sequence ID" value="MBD2604445.1"/>
    <property type="molecule type" value="Genomic_DNA"/>
</dbReference>
<dbReference type="Proteomes" id="UP000660380">
    <property type="component" value="Unassembled WGS sequence"/>
</dbReference>
<dbReference type="Pfam" id="PF00004">
    <property type="entry name" value="AAA"/>
    <property type="match status" value="1"/>
</dbReference>
<dbReference type="InterPro" id="IPR003593">
    <property type="entry name" value="AAA+_ATPase"/>
</dbReference>
<dbReference type="InterPro" id="IPR050221">
    <property type="entry name" value="26S_Proteasome_ATPase"/>
</dbReference>
<dbReference type="SMART" id="SM00382">
    <property type="entry name" value="AAA"/>
    <property type="match status" value="1"/>
</dbReference>
<comment type="similarity">
    <text evidence="1">Belongs to the AAA ATPase family.</text>
</comment>
<proteinExistence type="inferred from homology"/>